<protein>
    <recommendedName>
        <fullName evidence="10">G-protein coupled receptors family 1 profile domain-containing protein</fullName>
    </recommendedName>
</protein>
<keyword evidence="3 9" id="KW-1133">Transmembrane helix</keyword>
<gene>
    <name evidence="11" type="ORF">OXX778_LOCUS5896</name>
</gene>
<name>A0A813S3T5_9BILA</name>
<feature type="transmembrane region" description="Helical" evidence="9">
    <location>
        <begin position="89"/>
        <end position="108"/>
    </location>
</feature>
<feature type="transmembrane region" description="Helical" evidence="9">
    <location>
        <begin position="129"/>
        <end position="149"/>
    </location>
</feature>
<dbReference type="PROSITE" id="PS50262">
    <property type="entry name" value="G_PROTEIN_RECEP_F1_2"/>
    <property type="match status" value="1"/>
</dbReference>
<dbReference type="GO" id="GO:0004930">
    <property type="term" value="F:G protein-coupled receptor activity"/>
    <property type="evidence" value="ECO:0007669"/>
    <property type="project" value="UniProtKB-KW"/>
</dbReference>
<dbReference type="SUPFAM" id="SSF81321">
    <property type="entry name" value="Family A G protein-coupled receptor-like"/>
    <property type="match status" value="1"/>
</dbReference>
<evidence type="ECO:0000256" key="3">
    <source>
        <dbReference type="ARBA" id="ARBA00022989"/>
    </source>
</evidence>
<dbReference type="Gene3D" id="1.20.1070.10">
    <property type="entry name" value="Rhodopsin 7-helix transmembrane proteins"/>
    <property type="match status" value="1"/>
</dbReference>
<dbReference type="Pfam" id="PF00001">
    <property type="entry name" value="7tm_1"/>
    <property type="match status" value="1"/>
</dbReference>
<dbReference type="OrthoDB" id="9996759at2759"/>
<keyword evidence="7 8" id="KW-0807">Transducer</keyword>
<evidence type="ECO:0000256" key="6">
    <source>
        <dbReference type="ARBA" id="ARBA00023170"/>
    </source>
</evidence>
<evidence type="ECO:0000313" key="12">
    <source>
        <dbReference type="Proteomes" id="UP000663879"/>
    </source>
</evidence>
<feature type="transmembrane region" description="Helical" evidence="9">
    <location>
        <begin position="266"/>
        <end position="288"/>
    </location>
</feature>
<keyword evidence="5 9" id="KW-0472">Membrane</keyword>
<accession>A0A813S3T5</accession>
<dbReference type="PANTHER" id="PTHR24243">
    <property type="entry name" value="G-PROTEIN COUPLED RECEPTOR"/>
    <property type="match status" value="1"/>
</dbReference>
<keyword evidence="12" id="KW-1185">Reference proteome</keyword>
<comment type="similarity">
    <text evidence="8">Belongs to the G-protein coupled receptor 1 family.</text>
</comment>
<evidence type="ECO:0000256" key="4">
    <source>
        <dbReference type="ARBA" id="ARBA00023040"/>
    </source>
</evidence>
<evidence type="ECO:0000256" key="7">
    <source>
        <dbReference type="ARBA" id="ARBA00023224"/>
    </source>
</evidence>
<dbReference type="InterPro" id="IPR017452">
    <property type="entry name" value="GPCR_Rhodpsn_7TM"/>
</dbReference>
<dbReference type="PRINTS" id="PR00237">
    <property type="entry name" value="GPCRRHODOPSN"/>
</dbReference>
<evidence type="ECO:0000259" key="10">
    <source>
        <dbReference type="PROSITE" id="PS50262"/>
    </source>
</evidence>
<proteinExistence type="inferred from homology"/>
<dbReference type="GO" id="GO:0005886">
    <property type="term" value="C:plasma membrane"/>
    <property type="evidence" value="ECO:0007669"/>
    <property type="project" value="TreeGrafter"/>
</dbReference>
<feature type="transmembrane region" description="Helical" evidence="9">
    <location>
        <begin position="229"/>
        <end position="254"/>
    </location>
</feature>
<sequence>MLLETIDILNKCLGFLALLLFIFGFIGNTQTILVCKRKALKNITTFKFLMAISTSDIFALSVWNMNLFLRAYFGIVQEYLSLTWCRISIFFQYSSLQFSVWVLVFLSIDRYLSVYYNGWRKLYSTPRNANIFILCLGFIISLLNCHLLILNGFDEIVNGTIIVKCYSPKFFFEFTTYIPIYHKFHLYFYSLIPFCILLIVNLLLIKNSFKPIKLRGLVSRQRKEKAKTLSYTIVALTFMFFFTSLPYTLTAAYWYYQIIDTQLSYFLYHLLTFVSFTYHGFNFIVFYCTNIKFWKEFKLMYNLK</sequence>
<organism evidence="11 12">
    <name type="scientific">Brachionus calyciflorus</name>
    <dbReference type="NCBI Taxonomy" id="104777"/>
    <lineage>
        <taxon>Eukaryota</taxon>
        <taxon>Metazoa</taxon>
        <taxon>Spiralia</taxon>
        <taxon>Gnathifera</taxon>
        <taxon>Rotifera</taxon>
        <taxon>Eurotatoria</taxon>
        <taxon>Monogononta</taxon>
        <taxon>Pseudotrocha</taxon>
        <taxon>Ploima</taxon>
        <taxon>Brachionidae</taxon>
        <taxon>Brachionus</taxon>
    </lineage>
</organism>
<keyword evidence="4 8" id="KW-0297">G-protein coupled receptor</keyword>
<evidence type="ECO:0000256" key="1">
    <source>
        <dbReference type="ARBA" id="ARBA00004141"/>
    </source>
</evidence>
<keyword evidence="2 8" id="KW-0812">Transmembrane</keyword>
<dbReference type="AlphaFoldDB" id="A0A813S3T5"/>
<reference evidence="11" key="1">
    <citation type="submission" date="2021-02" db="EMBL/GenBank/DDBJ databases">
        <authorList>
            <person name="Nowell W R."/>
        </authorList>
    </citation>
    <scope>NUCLEOTIDE SEQUENCE</scope>
    <source>
        <strain evidence="11">Ploen Becks lab</strain>
    </source>
</reference>
<comment type="subcellular location">
    <subcellularLocation>
        <location evidence="1">Membrane</location>
        <topology evidence="1">Multi-pass membrane protein</topology>
    </subcellularLocation>
</comment>
<evidence type="ECO:0000256" key="2">
    <source>
        <dbReference type="ARBA" id="ARBA00022692"/>
    </source>
</evidence>
<feature type="transmembrane region" description="Helical" evidence="9">
    <location>
        <begin position="186"/>
        <end position="205"/>
    </location>
</feature>
<dbReference type="Proteomes" id="UP000663879">
    <property type="component" value="Unassembled WGS sequence"/>
</dbReference>
<feature type="transmembrane region" description="Helical" evidence="9">
    <location>
        <begin position="13"/>
        <end position="34"/>
    </location>
</feature>
<evidence type="ECO:0000256" key="8">
    <source>
        <dbReference type="RuleBase" id="RU000688"/>
    </source>
</evidence>
<dbReference type="EMBL" id="CAJNOC010000667">
    <property type="protein sequence ID" value="CAF0789533.1"/>
    <property type="molecule type" value="Genomic_DNA"/>
</dbReference>
<dbReference type="PANTHER" id="PTHR24243:SF230">
    <property type="entry name" value="G-PROTEIN COUPLED RECEPTORS FAMILY 1 PROFILE DOMAIN-CONTAINING PROTEIN"/>
    <property type="match status" value="1"/>
</dbReference>
<feature type="transmembrane region" description="Helical" evidence="9">
    <location>
        <begin position="46"/>
        <end position="69"/>
    </location>
</feature>
<evidence type="ECO:0000313" key="11">
    <source>
        <dbReference type="EMBL" id="CAF0789533.1"/>
    </source>
</evidence>
<keyword evidence="6 8" id="KW-0675">Receptor</keyword>
<evidence type="ECO:0000256" key="9">
    <source>
        <dbReference type="SAM" id="Phobius"/>
    </source>
</evidence>
<dbReference type="InterPro" id="IPR000276">
    <property type="entry name" value="GPCR_Rhodpsn"/>
</dbReference>
<feature type="domain" description="G-protein coupled receptors family 1 profile" evidence="10">
    <location>
        <begin position="27"/>
        <end position="286"/>
    </location>
</feature>
<dbReference type="PROSITE" id="PS00237">
    <property type="entry name" value="G_PROTEIN_RECEP_F1_1"/>
    <property type="match status" value="1"/>
</dbReference>
<evidence type="ECO:0000256" key="5">
    <source>
        <dbReference type="ARBA" id="ARBA00023136"/>
    </source>
</evidence>
<comment type="caution">
    <text evidence="11">The sequence shown here is derived from an EMBL/GenBank/DDBJ whole genome shotgun (WGS) entry which is preliminary data.</text>
</comment>